<protein>
    <submittedName>
        <fullName evidence="12">Cytochrome P450</fullName>
    </submittedName>
</protein>
<dbReference type="Proteomes" id="UP000887561">
    <property type="component" value="Unplaced"/>
</dbReference>
<dbReference type="GO" id="GO:0020037">
    <property type="term" value="F:heme binding"/>
    <property type="evidence" value="ECO:0007669"/>
    <property type="project" value="InterPro"/>
</dbReference>
<dbReference type="InterPro" id="IPR050476">
    <property type="entry name" value="Insect_CytP450_Detox"/>
</dbReference>
<comment type="similarity">
    <text evidence="3 10">Belongs to the cytochrome P450 family.</text>
</comment>
<keyword evidence="8 10" id="KW-0503">Monooxygenase</keyword>
<dbReference type="GO" id="GO:0005789">
    <property type="term" value="C:endoplasmic reticulum membrane"/>
    <property type="evidence" value="ECO:0007669"/>
    <property type="project" value="UniProtKB-SubCell"/>
</dbReference>
<evidence type="ECO:0000256" key="2">
    <source>
        <dbReference type="ARBA" id="ARBA00003690"/>
    </source>
</evidence>
<evidence type="ECO:0000313" key="12">
    <source>
        <dbReference type="WBParaSite" id="scaffold11544_cov167.g15675"/>
    </source>
</evidence>
<feature type="binding site" description="axial binding residue" evidence="9">
    <location>
        <position position="308"/>
    </location>
    <ligand>
        <name>heme</name>
        <dbReference type="ChEBI" id="CHEBI:30413"/>
    </ligand>
    <ligandPart>
        <name>Fe</name>
        <dbReference type="ChEBI" id="CHEBI:18248"/>
    </ligandPart>
</feature>
<dbReference type="PANTHER" id="PTHR24292:SF102">
    <property type="entry name" value="CYTOCHROME P450 FAMILY-RELATED"/>
    <property type="match status" value="1"/>
</dbReference>
<dbReference type="PANTHER" id="PTHR24292">
    <property type="entry name" value="CYTOCHROME P450"/>
    <property type="match status" value="1"/>
</dbReference>
<dbReference type="AlphaFoldDB" id="A0A915LJA4"/>
<keyword evidence="6 10" id="KW-0560">Oxidoreductase</keyword>
<evidence type="ECO:0000256" key="8">
    <source>
        <dbReference type="ARBA" id="ARBA00023033"/>
    </source>
</evidence>
<dbReference type="InterPro" id="IPR017972">
    <property type="entry name" value="Cyt_P450_CS"/>
</dbReference>
<evidence type="ECO:0000256" key="7">
    <source>
        <dbReference type="ARBA" id="ARBA00023004"/>
    </source>
</evidence>
<evidence type="ECO:0000256" key="4">
    <source>
        <dbReference type="ARBA" id="ARBA00022617"/>
    </source>
</evidence>
<evidence type="ECO:0000313" key="11">
    <source>
        <dbReference type="Proteomes" id="UP000887561"/>
    </source>
</evidence>
<dbReference type="GO" id="GO:0004497">
    <property type="term" value="F:monooxygenase activity"/>
    <property type="evidence" value="ECO:0007669"/>
    <property type="project" value="UniProtKB-KW"/>
</dbReference>
<name>A0A915LJA4_MELJA</name>
<evidence type="ECO:0000256" key="6">
    <source>
        <dbReference type="ARBA" id="ARBA00023002"/>
    </source>
</evidence>
<dbReference type="Gene3D" id="1.10.630.10">
    <property type="entry name" value="Cytochrome P450"/>
    <property type="match status" value="2"/>
</dbReference>
<evidence type="ECO:0000256" key="1">
    <source>
        <dbReference type="ARBA" id="ARBA00001971"/>
    </source>
</evidence>
<dbReference type="GO" id="GO:0016705">
    <property type="term" value="F:oxidoreductase activity, acting on paired donors, with incorporation or reduction of molecular oxygen"/>
    <property type="evidence" value="ECO:0007669"/>
    <property type="project" value="InterPro"/>
</dbReference>
<keyword evidence="7 9" id="KW-0408">Iron</keyword>
<dbReference type="PRINTS" id="PR00465">
    <property type="entry name" value="EP450IV"/>
</dbReference>
<evidence type="ECO:0000256" key="5">
    <source>
        <dbReference type="ARBA" id="ARBA00022723"/>
    </source>
</evidence>
<dbReference type="GO" id="GO:0005506">
    <property type="term" value="F:iron ion binding"/>
    <property type="evidence" value="ECO:0007669"/>
    <property type="project" value="InterPro"/>
</dbReference>
<dbReference type="PROSITE" id="PS00086">
    <property type="entry name" value="CYTOCHROME_P450"/>
    <property type="match status" value="1"/>
</dbReference>
<evidence type="ECO:0000256" key="9">
    <source>
        <dbReference type="PIRSR" id="PIRSR602403-1"/>
    </source>
</evidence>
<proteinExistence type="inferred from homology"/>
<dbReference type="WBParaSite" id="scaffold11544_cov167.g15675">
    <property type="protein sequence ID" value="scaffold11544_cov167.g15675"/>
    <property type="gene ID" value="scaffold11544_cov167.g15675"/>
</dbReference>
<organism evidence="11 12">
    <name type="scientific">Meloidogyne javanica</name>
    <name type="common">Root-knot nematode worm</name>
    <dbReference type="NCBI Taxonomy" id="6303"/>
    <lineage>
        <taxon>Eukaryota</taxon>
        <taxon>Metazoa</taxon>
        <taxon>Ecdysozoa</taxon>
        <taxon>Nematoda</taxon>
        <taxon>Chromadorea</taxon>
        <taxon>Rhabditida</taxon>
        <taxon>Tylenchina</taxon>
        <taxon>Tylenchomorpha</taxon>
        <taxon>Tylenchoidea</taxon>
        <taxon>Meloidogynidae</taxon>
        <taxon>Meloidogyninae</taxon>
        <taxon>Meloidogyne</taxon>
        <taxon>Meloidogyne incognita group</taxon>
    </lineage>
</organism>
<dbReference type="Pfam" id="PF00067">
    <property type="entry name" value="p450"/>
    <property type="match status" value="2"/>
</dbReference>
<accession>A0A915LJA4</accession>
<keyword evidence="4 9" id="KW-0349">Heme</keyword>
<comment type="function">
    <text evidence="2">May be involved in the metabolism of insect hormones and in the breakdown of synthetic insecticides.</text>
</comment>
<dbReference type="InterPro" id="IPR036396">
    <property type="entry name" value="Cyt_P450_sf"/>
</dbReference>
<comment type="cofactor">
    <cofactor evidence="1 9">
        <name>heme</name>
        <dbReference type="ChEBI" id="CHEBI:30413"/>
    </cofactor>
</comment>
<sequence length="362" mass="41531">MLLLLLLIITISIIFLFWAAIRNNNYWKKKGIPGPKPLPLKGNIDQIFGKNIAAIQKQKWSKEYGSVYGIKNGWFNELVISDPVMVKQVFVDKFEKFHGRAASPLFGDVDTKKLIPLFFAKGKRWKRLRAIANPAFSISNLKRVMPIIDDSIKFERHTILEEIVLNCVLFLLAGFDTTSNNLSLMAHYLVMYPEVQKRLFEEIEEVCGDGEEMPSYEDLAKLKYVDAVFKETQRLCPIASGVTRICEETTTLGGIIIEKGTNISIDLLTLHRDTKLWGEDAEEFKPERWLNGEELTFYYPFGGGPRICIGLRFAIMETKMILVRLLKTFELKRCLETEAELKFIGQIVLNPGKVFVELKLRK</sequence>
<keyword evidence="5 9" id="KW-0479">Metal-binding</keyword>
<dbReference type="PRINTS" id="PR00385">
    <property type="entry name" value="P450"/>
</dbReference>
<reference evidence="12" key="1">
    <citation type="submission" date="2022-11" db="UniProtKB">
        <authorList>
            <consortium name="WormBaseParasite"/>
        </authorList>
    </citation>
    <scope>IDENTIFICATION</scope>
</reference>
<dbReference type="SUPFAM" id="SSF48264">
    <property type="entry name" value="Cytochrome P450"/>
    <property type="match status" value="1"/>
</dbReference>
<dbReference type="InterPro" id="IPR001128">
    <property type="entry name" value="Cyt_P450"/>
</dbReference>
<keyword evidence="11" id="KW-1185">Reference proteome</keyword>
<dbReference type="InterPro" id="IPR002403">
    <property type="entry name" value="Cyt_P450_E_grp-IV"/>
</dbReference>
<evidence type="ECO:0000256" key="3">
    <source>
        <dbReference type="ARBA" id="ARBA00010617"/>
    </source>
</evidence>
<evidence type="ECO:0000256" key="10">
    <source>
        <dbReference type="RuleBase" id="RU000461"/>
    </source>
</evidence>